<dbReference type="SUPFAM" id="SSF56601">
    <property type="entry name" value="beta-lactamase/transpeptidase-like"/>
    <property type="match status" value="1"/>
</dbReference>
<accession>A0ABP0HME8</accession>
<comment type="caution">
    <text evidence="2">The sequence shown here is derived from an EMBL/GenBank/DDBJ whole genome shotgun (WGS) entry which is preliminary data.</text>
</comment>
<sequence>MSRCSTRPWTAIHEEQAAKVQFPCPAGNGRGPAQELCAVYASLLPGAVPERRLLRPDTVELLTSTARRGLYDELQGTDTEWSLGFAVNCILSGRYASAKAYGHGGSQSSWAFADPANDLAVCCLCNGKPGPEQHYRRVGAVSTAIYEDLNLCSSEPRSFTLPGGMGSF</sequence>
<protein>
    <recommendedName>
        <fullName evidence="1">Beta-lactamase-related domain-containing protein</fullName>
    </recommendedName>
</protein>
<reference evidence="2 3" key="1">
    <citation type="submission" date="2024-02" db="EMBL/GenBank/DDBJ databases">
        <authorList>
            <person name="Chen Y."/>
            <person name="Shah S."/>
            <person name="Dougan E. K."/>
            <person name="Thang M."/>
            <person name="Chan C."/>
        </authorList>
    </citation>
    <scope>NUCLEOTIDE SEQUENCE [LARGE SCALE GENOMIC DNA]</scope>
</reference>
<dbReference type="Proteomes" id="UP001642484">
    <property type="component" value="Unassembled WGS sequence"/>
</dbReference>
<feature type="domain" description="Beta-lactamase-related" evidence="1">
    <location>
        <begin position="6"/>
        <end position="134"/>
    </location>
</feature>
<dbReference type="InterPro" id="IPR001466">
    <property type="entry name" value="Beta-lactam-related"/>
</dbReference>
<dbReference type="Pfam" id="PF00144">
    <property type="entry name" value="Beta-lactamase"/>
    <property type="match status" value="1"/>
</dbReference>
<evidence type="ECO:0000313" key="3">
    <source>
        <dbReference type="Proteomes" id="UP001642484"/>
    </source>
</evidence>
<name>A0ABP0HME8_9DINO</name>
<proteinExistence type="predicted"/>
<dbReference type="InterPro" id="IPR012338">
    <property type="entry name" value="Beta-lactam/transpept-like"/>
</dbReference>
<dbReference type="PANTHER" id="PTHR43319">
    <property type="entry name" value="BETA-LACTAMASE-RELATED"/>
    <property type="match status" value="1"/>
</dbReference>
<dbReference type="Gene3D" id="3.40.710.10">
    <property type="entry name" value="DD-peptidase/beta-lactamase superfamily"/>
    <property type="match status" value="1"/>
</dbReference>
<evidence type="ECO:0000259" key="1">
    <source>
        <dbReference type="Pfam" id="PF00144"/>
    </source>
</evidence>
<dbReference type="EMBL" id="CAXAMN010000914">
    <property type="protein sequence ID" value="CAK8991421.1"/>
    <property type="molecule type" value="Genomic_DNA"/>
</dbReference>
<organism evidence="2 3">
    <name type="scientific">Durusdinium trenchii</name>
    <dbReference type="NCBI Taxonomy" id="1381693"/>
    <lineage>
        <taxon>Eukaryota</taxon>
        <taxon>Sar</taxon>
        <taxon>Alveolata</taxon>
        <taxon>Dinophyceae</taxon>
        <taxon>Suessiales</taxon>
        <taxon>Symbiodiniaceae</taxon>
        <taxon>Durusdinium</taxon>
    </lineage>
</organism>
<keyword evidence="3" id="KW-1185">Reference proteome</keyword>
<gene>
    <name evidence="2" type="ORF">CCMP2556_LOCUS2450</name>
</gene>
<dbReference type="PANTHER" id="PTHR43319:SF3">
    <property type="entry name" value="BETA-LACTAMASE-RELATED DOMAIN-CONTAINING PROTEIN"/>
    <property type="match status" value="1"/>
</dbReference>
<dbReference type="InterPro" id="IPR052907">
    <property type="entry name" value="Beta-lactamase/esterase"/>
</dbReference>
<evidence type="ECO:0000313" key="2">
    <source>
        <dbReference type="EMBL" id="CAK8991421.1"/>
    </source>
</evidence>